<dbReference type="RefSeq" id="WP_038358751.1">
    <property type="nucleotide sequence ID" value="NZ_JACXWY010000004.1"/>
</dbReference>
<comment type="caution">
    <text evidence="2">The sequence shown here is derived from an EMBL/GenBank/DDBJ whole genome shotgun (WGS) entry which is preliminary data.</text>
</comment>
<dbReference type="EMBL" id="JACXWY010000004">
    <property type="protein sequence ID" value="MBD3845875.1"/>
    <property type="molecule type" value="Genomic_DNA"/>
</dbReference>
<proteinExistence type="predicted"/>
<organism evidence="2 3">
    <name type="scientific">Bosea spartocytisi</name>
    <dbReference type="NCBI Taxonomy" id="2773451"/>
    <lineage>
        <taxon>Bacteria</taxon>
        <taxon>Pseudomonadati</taxon>
        <taxon>Pseudomonadota</taxon>
        <taxon>Alphaproteobacteria</taxon>
        <taxon>Hyphomicrobiales</taxon>
        <taxon>Boseaceae</taxon>
        <taxon>Bosea</taxon>
    </lineage>
</organism>
<dbReference type="Proteomes" id="UP000619295">
    <property type="component" value="Unassembled WGS sequence"/>
</dbReference>
<sequence length="61" mass="6766">MTHQDELRHGAIERLHRRHARRGLADVAKPVSWGDPLFILLLGSFLVVTLLANVLTRAIGG</sequence>
<feature type="transmembrane region" description="Helical" evidence="1">
    <location>
        <begin position="37"/>
        <end position="56"/>
    </location>
</feature>
<keyword evidence="1" id="KW-0812">Transmembrane</keyword>
<accession>A0A927HXX0</accession>
<evidence type="ECO:0000256" key="1">
    <source>
        <dbReference type="SAM" id="Phobius"/>
    </source>
</evidence>
<gene>
    <name evidence="2" type="ORF">IED13_09210</name>
</gene>
<evidence type="ECO:0000313" key="2">
    <source>
        <dbReference type="EMBL" id="MBD3845875.1"/>
    </source>
</evidence>
<keyword evidence="1" id="KW-1133">Transmembrane helix</keyword>
<evidence type="ECO:0000313" key="3">
    <source>
        <dbReference type="Proteomes" id="UP000619295"/>
    </source>
</evidence>
<protein>
    <submittedName>
        <fullName evidence="2">Uncharacterized protein</fullName>
    </submittedName>
</protein>
<reference evidence="2" key="1">
    <citation type="submission" date="2020-09" db="EMBL/GenBank/DDBJ databases">
        <title>Bosea spartocytisi sp. nov. a root nodule endophyte of Spartocytisus supranubius in the high mountain ecosystem fo the Teide National Park (Canary Islands, Spain).</title>
        <authorList>
            <person name="Pulido-Suarez L."/>
            <person name="Peix A."/>
            <person name="Igual J.M."/>
            <person name="Socas-Perez N."/>
            <person name="Velazquez E."/>
            <person name="Flores-Felix J.D."/>
            <person name="Leon-Barrios M."/>
        </authorList>
    </citation>
    <scope>NUCLEOTIDE SEQUENCE</scope>
    <source>
        <strain evidence="2">SSUT16</strain>
    </source>
</reference>
<dbReference type="AlphaFoldDB" id="A0A927HXX0"/>
<keyword evidence="3" id="KW-1185">Reference proteome</keyword>
<keyword evidence="1" id="KW-0472">Membrane</keyword>
<name>A0A927HXX0_9HYPH</name>